<organism evidence="3 4">
    <name type="scientific">Desulfoluna limicola</name>
    <dbReference type="NCBI Taxonomy" id="2810562"/>
    <lineage>
        <taxon>Bacteria</taxon>
        <taxon>Pseudomonadati</taxon>
        <taxon>Thermodesulfobacteriota</taxon>
        <taxon>Desulfobacteria</taxon>
        <taxon>Desulfobacterales</taxon>
        <taxon>Desulfolunaceae</taxon>
        <taxon>Desulfoluna</taxon>
    </lineage>
</organism>
<dbReference type="InterPro" id="IPR012312">
    <property type="entry name" value="Hemerythrin-like"/>
</dbReference>
<feature type="domain" description="Hemerythrin-like" evidence="1">
    <location>
        <begin position="132"/>
        <end position="259"/>
    </location>
</feature>
<dbReference type="InterPro" id="IPR009875">
    <property type="entry name" value="PilZ_domain"/>
</dbReference>
<evidence type="ECO:0000259" key="1">
    <source>
        <dbReference type="Pfam" id="PF01814"/>
    </source>
</evidence>
<evidence type="ECO:0000259" key="2">
    <source>
        <dbReference type="Pfam" id="PF07238"/>
    </source>
</evidence>
<dbReference type="Gene3D" id="1.20.120.520">
    <property type="entry name" value="nmb1532 protein domain like"/>
    <property type="match status" value="1"/>
</dbReference>
<evidence type="ECO:0000313" key="3">
    <source>
        <dbReference type="EMBL" id="BCS95483.1"/>
    </source>
</evidence>
<dbReference type="Gene3D" id="2.40.10.220">
    <property type="entry name" value="predicted glycosyltransferase like domains"/>
    <property type="match status" value="1"/>
</dbReference>
<dbReference type="EMBL" id="AP024488">
    <property type="protein sequence ID" value="BCS95483.1"/>
    <property type="molecule type" value="Genomic_DNA"/>
</dbReference>
<protein>
    <recommendedName>
        <fullName evidence="5">Hemerythrin-like domain-containing protein</fullName>
    </recommendedName>
</protein>
<gene>
    <name evidence="3" type="ORF">DSLASN_11150</name>
</gene>
<accession>A0ABM7PEH9</accession>
<name>A0ABM7PEH9_9BACT</name>
<sequence length="280" mass="31966">MSKINNRRFERYETTQKISYRTAPEANYKHCTTNNISKTGMLLETQEPITQGAPLDLVLKIKGSPVHFKGKCVYSLGENHGFHSGVHIGQINTAGMKLFLGFISALEKANMAPKSSLRPEIEKMENVLLKISGEHKIITHFVVGLQDMMKDHDPSAEPAEYEAILSLMKKDLMTHFEIEEKIYFKIGLTHMPPEYHGLISELINEHEDMRQKLEGVMGSIEECSRTNAPINNKLKARITELLEQIKNHAKKEITDLFPFMEDDVEVKSKLMQTLRMVIKD</sequence>
<evidence type="ECO:0008006" key="5">
    <source>
        <dbReference type="Google" id="ProtNLM"/>
    </source>
</evidence>
<reference evidence="3 4" key="1">
    <citation type="submission" date="2021-02" db="EMBL/GenBank/DDBJ databases">
        <title>Complete genome of Desulfoluna sp. strain ASN36.</title>
        <authorList>
            <person name="Takahashi A."/>
            <person name="Kojima H."/>
            <person name="Fukui M."/>
        </authorList>
    </citation>
    <scope>NUCLEOTIDE SEQUENCE [LARGE SCALE GENOMIC DNA]</scope>
    <source>
        <strain evidence="3 4">ASN36</strain>
    </source>
</reference>
<proteinExistence type="predicted"/>
<evidence type="ECO:0000313" key="4">
    <source>
        <dbReference type="Proteomes" id="UP001320148"/>
    </source>
</evidence>
<dbReference type="Pfam" id="PF07238">
    <property type="entry name" value="PilZ"/>
    <property type="match status" value="1"/>
</dbReference>
<dbReference type="RefSeq" id="WP_236891728.1">
    <property type="nucleotide sequence ID" value="NZ_AP024488.1"/>
</dbReference>
<feature type="domain" description="PilZ" evidence="2">
    <location>
        <begin position="6"/>
        <end position="94"/>
    </location>
</feature>
<dbReference type="Proteomes" id="UP001320148">
    <property type="component" value="Chromosome"/>
</dbReference>
<keyword evidence="4" id="KW-1185">Reference proteome</keyword>
<dbReference type="Pfam" id="PF01814">
    <property type="entry name" value="Hemerythrin"/>
    <property type="match status" value="1"/>
</dbReference>